<keyword evidence="7 12" id="KW-0808">Transferase</keyword>
<keyword evidence="13" id="KW-0812">Transmembrane</keyword>
<evidence type="ECO:0000256" key="13">
    <source>
        <dbReference type="SAM" id="Phobius"/>
    </source>
</evidence>
<keyword evidence="9" id="KW-0067">ATP-binding</keyword>
<organism evidence="16 17">
    <name type="scientific">Choristoneura rosaceana entomopoxvirus 'L'</name>
    <dbReference type="NCBI Taxonomy" id="1293539"/>
    <lineage>
        <taxon>Viruses</taxon>
        <taxon>Varidnaviria</taxon>
        <taxon>Bamfordvirae</taxon>
        <taxon>Nucleocytoviricota</taxon>
        <taxon>Pokkesviricetes</taxon>
        <taxon>Chitovirales</taxon>
        <taxon>Poxviridae</taxon>
        <taxon>Entomopoxvirinae</taxon>
        <taxon>Betaentomopoxvirus</taxon>
        <taxon>Betaentomopoxvirus crosaceana</taxon>
        <taxon>Choristoneura rosaceana entomopoxvirus</taxon>
    </lineage>
</organism>
<evidence type="ECO:0000256" key="4">
    <source>
        <dbReference type="ARBA" id="ARBA00012388"/>
    </source>
</evidence>
<feature type="transmembrane region" description="Helical" evidence="13">
    <location>
        <begin position="219"/>
        <end position="244"/>
    </location>
</feature>
<keyword evidence="17" id="KW-1185">Reference proteome</keyword>
<comment type="catalytic activity">
    <reaction evidence="11 12">
        <text>RNA(n) + ATP = RNA(n)-3'-adenine ribonucleotide + diphosphate</text>
        <dbReference type="Rhea" id="RHEA:11332"/>
        <dbReference type="Rhea" id="RHEA-COMP:14527"/>
        <dbReference type="Rhea" id="RHEA-COMP:17347"/>
        <dbReference type="ChEBI" id="CHEBI:30616"/>
        <dbReference type="ChEBI" id="CHEBI:33019"/>
        <dbReference type="ChEBI" id="CHEBI:140395"/>
        <dbReference type="ChEBI" id="CHEBI:173115"/>
        <dbReference type="EC" id="2.7.7.19"/>
    </reaction>
</comment>
<keyword evidence="13" id="KW-1133">Transmembrane helix</keyword>
<evidence type="ECO:0000256" key="10">
    <source>
        <dbReference type="ARBA" id="ARBA00023163"/>
    </source>
</evidence>
<dbReference type="InterPro" id="IPR024231">
    <property type="entry name" value="PolyA_pol_nucTrfase_Poxvir"/>
</dbReference>
<evidence type="ECO:0000256" key="7">
    <source>
        <dbReference type="ARBA" id="ARBA00022679"/>
    </source>
</evidence>
<accession>A0ABM9QKB0</accession>
<evidence type="ECO:0000259" key="15">
    <source>
        <dbReference type="Pfam" id="PF12629"/>
    </source>
</evidence>
<comment type="subunit">
    <text evidence="3 12">Heterodimer of a large (catalytic) subunit and a small (regulatory) subunit.</text>
</comment>
<evidence type="ECO:0000259" key="14">
    <source>
        <dbReference type="Pfam" id="PF03296"/>
    </source>
</evidence>
<evidence type="ECO:0000256" key="12">
    <source>
        <dbReference type="RuleBase" id="RU004458"/>
    </source>
</evidence>
<dbReference type="InterPro" id="IPR024397">
    <property type="entry name" value="Poxvirus_polyA_pol_cat_C"/>
</dbReference>
<name>A0ABM9QKB0_9POXV</name>
<dbReference type="RefSeq" id="YP_008004468.1">
    <property type="nucleotide sequence ID" value="NC_021249.1"/>
</dbReference>
<evidence type="ECO:0000313" key="16">
    <source>
        <dbReference type="EMBL" id="CCU55966.1"/>
    </source>
</evidence>
<keyword evidence="8" id="KW-0547">Nucleotide-binding</keyword>
<evidence type="ECO:0000256" key="3">
    <source>
        <dbReference type="ARBA" id="ARBA00011405"/>
    </source>
</evidence>
<evidence type="ECO:0000256" key="9">
    <source>
        <dbReference type="ARBA" id="ARBA00022840"/>
    </source>
</evidence>
<dbReference type="Gene3D" id="3.30.460.60">
    <property type="entry name" value="Poxvirus poly(A) polymerase, nucleotidyltransferase domain"/>
    <property type="match status" value="1"/>
</dbReference>
<dbReference type="InterPro" id="IPR004976">
    <property type="entry name" value="PolyA_pol_cat_Poxvir"/>
</dbReference>
<comment type="function">
    <text evidence="1 12">Polymerase that creates the 3'-poly(A) tail of mRNA's.</text>
</comment>
<evidence type="ECO:0000256" key="5">
    <source>
        <dbReference type="ARBA" id="ARBA00017061"/>
    </source>
</evidence>
<evidence type="ECO:0000256" key="6">
    <source>
        <dbReference type="ARBA" id="ARBA00022664"/>
    </source>
</evidence>
<reference evidence="16" key="1">
    <citation type="journal article" date="2013" name="J. Virol.">
        <title>New Insights into the Evolution of Entomopoxvirinae from the Complete Genome Sequences of Four Entomopoxviruses Infecting Adoxophyes honmai, Choristoneura biennis, Choristoneura rosaceana, and Mythimna separata.</title>
        <authorList>
            <person name="Theze J."/>
            <person name="Takatsuka J."/>
            <person name="Li Z."/>
            <person name="Gallais J."/>
            <person name="Doucet D."/>
            <person name="Arif B."/>
            <person name="Nakai M."/>
            <person name="Herniou E.A."/>
        </authorList>
    </citation>
    <scope>NUCLEOTIDE SEQUENCE</scope>
</reference>
<keyword evidence="10 12" id="KW-0804">Transcription</keyword>
<dbReference type="Proteomes" id="UP000792374">
    <property type="component" value="Genome"/>
</dbReference>
<feature type="domain" description="Poxvirus poly(A) polymerase catalytic subunit C-terminal" evidence="15">
    <location>
        <begin position="287"/>
        <end position="546"/>
    </location>
</feature>
<dbReference type="Pfam" id="PF03296">
    <property type="entry name" value="Pox_polyA_pol"/>
    <property type="match status" value="1"/>
</dbReference>
<evidence type="ECO:0000256" key="11">
    <source>
        <dbReference type="ARBA" id="ARBA00048830"/>
    </source>
</evidence>
<dbReference type="InterPro" id="IPR038337">
    <property type="entry name" value="Poxvirus_polyA_pol_cat_N_sf"/>
</dbReference>
<feature type="domain" description="Poly(A) polymerase nucleotidyltransferase" evidence="14">
    <location>
        <begin position="129"/>
        <end position="283"/>
    </location>
</feature>
<protein>
    <recommendedName>
        <fullName evidence="5 12">Poly(A) polymerase catalytic subunit</fullName>
        <ecNumber evidence="4 12">2.7.7.19</ecNumber>
    </recommendedName>
</protein>
<dbReference type="Gene3D" id="1.20.1270.320">
    <property type="entry name" value="Poxvirus poly(A) polymerase, N domain"/>
    <property type="match status" value="1"/>
</dbReference>
<dbReference type="Pfam" id="PF12629">
    <property type="entry name" value="Pox_polyA_pol_C"/>
    <property type="match status" value="1"/>
</dbReference>
<keyword evidence="6 12" id="KW-0507">mRNA processing</keyword>
<evidence type="ECO:0000313" key="17">
    <source>
        <dbReference type="Proteomes" id="UP000792374"/>
    </source>
</evidence>
<gene>
    <name evidence="16" type="ORF">CHREV_064</name>
</gene>
<dbReference type="GeneID" id="15613389"/>
<comment type="similarity">
    <text evidence="2 12">Belongs to the poxviridae poly(A) polymerase catalytic subunit family.</text>
</comment>
<sequence>MNIYLKNISNEFNIQLLKYKNQINDILSFDINNFTKNILIMRDIFINDKNIFGESSNDDNIKRRINEFFDKQNTPNLKLGSIISIIKFQHLTVTYVNKIIQEILTYKFNTREINIVNFSSVTSWITNYENPILDEIMKQYVYKQKLKNVTVNNNVKNFINKEDEESAEKIKKILEEILKVLLIIKNNDCVAYGSFTCYNINRKIKYNDIDLYSTDSYRILIFFMIYTYIIIGYETCLFSIPFIVGHISLKYKNVVIIDCIFLDNSTINTINKVLINNIYFIDPGLQMLNNFRMLSENFRSYKIYEKMEESLYKYKTLLNYFVNNNNKFNKQRLNHWMTVDINKENFPYSIVDNTILISIKELIDISEFDYIMIVLDSPSVVMEKLSKINGLFSRKYGAFLNEIFFETKKSKNNIIARAGNVNNITQLIDENKLIKLDRNDITMPYNINPNKKYLIFSNLTTSTYVYSDNDNKIIDISVKNLISFIATTCLYSLLHKKDDFGMELYYLTLQCLTFEETRKLNEYKVISRYKIKGEHIEISLCKNLFHSIYKSKNMEDEYVDYNTFIDLTNLNGGF</sequence>
<keyword evidence="13" id="KW-0472">Membrane</keyword>
<dbReference type="InterPro" id="IPR037265">
    <property type="entry name" value="PolyA_pol_cat_sf"/>
</dbReference>
<dbReference type="EMBL" id="HF679133">
    <property type="protein sequence ID" value="CCU55966.1"/>
    <property type="molecule type" value="Genomic_DNA"/>
</dbReference>
<dbReference type="SUPFAM" id="SSF160957">
    <property type="entry name" value="Poly(A) polymerase catalytic subunit-like"/>
    <property type="match status" value="1"/>
</dbReference>
<evidence type="ECO:0000256" key="1">
    <source>
        <dbReference type="ARBA" id="ARBA00003054"/>
    </source>
</evidence>
<dbReference type="CDD" id="cd20919">
    <property type="entry name" value="polyA_pol_Pox"/>
    <property type="match status" value="1"/>
</dbReference>
<dbReference type="InterPro" id="IPR038419">
    <property type="entry name" value="PolyA_pol_nucTrfase_sf_Poxvir"/>
</dbReference>
<proteinExistence type="inferred from homology"/>
<evidence type="ECO:0000256" key="8">
    <source>
        <dbReference type="ARBA" id="ARBA00022741"/>
    </source>
</evidence>
<evidence type="ECO:0000256" key="2">
    <source>
        <dbReference type="ARBA" id="ARBA00006268"/>
    </source>
</evidence>
<dbReference type="EC" id="2.7.7.19" evidence="4 12"/>